<feature type="signal peptide" evidence="1">
    <location>
        <begin position="1"/>
        <end position="18"/>
    </location>
</feature>
<keyword evidence="3" id="KW-1185">Reference proteome</keyword>
<keyword evidence="1" id="KW-0732">Signal</keyword>
<feature type="chain" id="PRO_5043132309" evidence="1">
    <location>
        <begin position="19"/>
        <end position="80"/>
    </location>
</feature>
<evidence type="ECO:0000313" key="4">
    <source>
        <dbReference type="WBParaSite" id="MCOS_0000247701-mRNA-1"/>
    </source>
</evidence>
<accession>A0A0R3U6Q7</accession>
<evidence type="ECO:0000256" key="1">
    <source>
        <dbReference type="SAM" id="SignalP"/>
    </source>
</evidence>
<dbReference type="Proteomes" id="UP000267029">
    <property type="component" value="Unassembled WGS sequence"/>
</dbReference>
<proteinExistence type="predicted"/>
<dbReference type="AlphaFoldDB" id="A0A0R3U6Q7"/>
<organism evidence="4">
    <name type="scientific">Mesocestoides corti</name>
    <name type="common">Flatworm</name>
    <dbReference type="NCBI Taxonomy" id="53468"/>
    <lineage>
        <taxon>Eukaryota</taxon>
        <taxon>Metazoa</taxon>
        <taxon>Spiralia</taxon>
        <taxon>Lophotrochozoa</taxon>
        <taxon>Platyhelminthes</taxon>
        <taxon>Cestoda</taxon>
        <taxon>Eucestoda</taxon>
        <taxon>Cyclophyllidea</taxon>
        <taxon>Mesocestoididae</taxon>
        <taxon>Mesocestoides</taxon>
    </lineage>
</organism>
<evidence type="ECO:0000313" key="2">
    <source>
        <dbReference type="EMBL" id="VDD76475.1"/>
    </source>
</evidence>
<evidence type="ECO:0000313" key="3">
    <source>
        <dbReference type="Proteomes" id="UP000267029"/>
    </source>
</evidence>
<reference evidence="2 3" key="2">
    <citation type="submission" date="2018-10" db="EMBL/GenBank/DDBJ databases">
        <authorList>
            <consortium name="Pathogen Informatics"/>
        </authorList>
    </citation>
    <scope>NUCLEOTIDE SEQUENCE [LARGE SCALE GENOMIC DNA]</scope>
</reference>
<gene>
    <name evidence="2" type="ORF">MCOS_LOCUS2478</name>
</gene>
<sequence>MHRILLISFCVTTPFARANDDPLSENSRDPPSLPLFLRQTYKTMSEFAFDFERYPYDHEFTKRIFTEGTPSLYEFLAIFL</sequence>
<dbReference type="OrthoDB" id="6276319at2759"/>
<dbReference type="EMBL" id="UXSR01000410">
    <property type="protein sequence ID" value="VDD76475.1"/>
    <property type="molecule type" value="Genomic_DNA"/>
</dbReference>
<dbReference type="WBParaSite" id="MCOS_0000247701-mRNA-1">
    <property type="protein sequence ID" value="MCOS_0000247701-mRNA-1"/>
    <property type="gene ID" value="MCOS_0000247701"/>
</dbReference>
<name>A0A0R3U6Q7_MESCO</name>
<protein>
    <submittedName>
        <fullName evidence="4">Peptidase S41</fullName>
    </submittedName>
</protein>
<reference evidence="4" key="1">
    <citation type="submission" date="2017-02" db="UniProtKB">
        <authorList>
            <consortium name="WormBaseParasite"/>
        </authorList>
    </citation>
    <scope>IDENTIFICATION</scope>
</reference>